<name>A0A914EDY5_9BILA</name>
<dbReference type="PROSITE" id="PS50118">
    <property type="entry name" value="HMG_BOX_2"/>
    <property type="match status" value="2"/>
</dbReference>
<dbReference type="Gene3D" id="1.10.30.10">
    <property type="entry name" value="High mobility group box domain"/>
    <property type="match status" value="2"/>
</dbReference>
<dbReference type="GO" id="GO:0003677">
    <property type="term" value="F:DNA binding"/>
    <property type="evidence" value="ECO:0007669"/>
    <property type="project" value="UniProtKB-UniRule"/>
</dbReference>
<dbReference type="InterPro" id="IPR050342">
    <property type="entry name" value="HMGB"/>
</dbReference>
<dbReference type="CDD" id="cd00084">
    <property type="entry name" value="HMG-box_SF"/>
    <property type="match status" value="2"/>
</dbReference>
<keyword evidence="5" id="KW-1185">Reference proteome</keyword>
<dbReference type="GO" id="GO:0005634">
    <property type="term" value="C:nucleus"/>
    <property type="evidence" value="ECO:0007669"/>
    <property type="project" value="UniProtKB-UniRule"/>
</dbReference>
<reference evidence="6" key="1">
    <citation type="submission" date="2022-11" db="UniProtKB">
        <authorList>
            <consortium name="WormBaseParasite"/>
        </authorList>
    </citation>
    <scope>IDENTIFICATION</scope>
</reference>
<proteinExistence type="predicted"/>
<dbReference type="InterPro" id="IPR009071">
    <property type="entry name" value="HMG_box_dom"/>
</dbReference>
<feature type="domain" description="HMG box" evidence="4">
    <location>
        <begin position="21"/>
        <end position="85"/>
    </location>
</feature>
<accession>A0A914EDY5</accession>
<dbReference type="InterPro" id="IPR036910">
    <property type="entry name" value="HMG_box_dom_sf"/>
</dbReference>
<feature type="DNA-binding region" description="HMG box" evidence="2">
    <location>
        <begin position="93"/>
        <end position="157"/>
    </location>
</feature>
<dbReference type="AlphaFoldDB" id="A0A914EDY5"/>
<dbReference type="SMART" id="SM00398">
    <property type="entry name" value="HMG"/>
    <property type="match status" value="2"/>
</dbReference>
<dbReference type="SUPFAM" id="SSF47095">
    <property type="entry name" value="HMG-box"/>
    <property type="match status" value="2"/>
</dbReference>
<feature type="DNA-binding region" description="HMG box" evidence="2">
    <location>
        <begin position="21"/>
        <end position="85"/>
    </location>
</feature>
<evidence type="ECO:0000313" key="5">
    <source>
        <dbReference type="Proteomes" id="UP000887540"/>
    </source>
</evidence>
<keyword evidence="1 2" id="KW-0238">DNA-binding</keyword>
<evidence type="ECO:0000256" key="1">
    <source>
        <dbReference type="ARBA" id="ARBA00023125"/>
    </source>
</evidence>
<dbReference type="Pfam" id="PF00505">
    <property type="entry name" value="HMG_box"/>
    <property type="match status" value="1"/>
</dbReference>
<protein>
    <submittedName>
        <fullName evidence="6">HMG box domain-containing protein</fullName>
    </submittedName>
</protein>
<organism evidence="5 6">
    <name type="scientific">Acrobeloides nanus</name>
    <dbReference type="NCBI Taxonomy" id="290746"/>
    <lineage>
        <taxon>Eukaryota</taxon>
        <taxon>Metazoa</taxon>
        <taxon>Ecdysozoa</taxon>
        <taxon>Nematoda</taxon>
        <taxon>Chromadorea</taxon>
        <taxon>Rhabditida</taxon>
        <taxon>Tylenchina</taxon>
        <taxon>Cephalobomorpha</taxon>
        <taxon>Cephaloboidea</taxon>
        <taxon>Cephalobidae</taxon>
        <taxon>Acrobeloides</taxon>
    </lineage>
</organism>
<evidence type="ECO:0000313" key="6">
    <source>
        <dbReference type="WBParaSite" id="ACRNAN_scaffold7099.g18618.t1"/>
    </source>
</evidence>
<keyword evidence="2" id="KW-0539">Nucleus</keyword>
<feature type="region of interest" description="Disordered" evidence="3">
    <location>
        <begin position="1"/>
        <end position="25"/>
    </location>
</feature>
<sequence length="172" mass="19789">MSSKNGGVKKKAAPAKKKDDSKRPMNAYQMFLADIRPGLMAKGLKITEVMSEGAKQWKRLKDKSEYEQRAAELKAKYLEKHPKPIKEEKPHEPKRSRSAYIIFVDEMRHRFAGQSVTNYTRIIGAEWNALSKEEKERYEEMAREEKDAFALESCVKRGVEPIEFGAGANYDM</sequence>
<evidence type="ECO:0000259" key="4">
    <source>
        <dbReference type="PROSITE" id="PS50118"/>
    </source>
</evidence>
<evidence type="ECO:0000256" key="2">
    <source>
        <dbReference type="PROSITE-ProRule" id="PRU00267"/>
    </source>
</evidence>
<dbReference type="Proteomes" id="UP000887540">
    <property type="component" value="Unplaced"/>
</dbReference>
<evidence type="ECO:0000256" key="3">
    <source>
        <dbReference type="SAM" id="MobiDB-lite"/>
    </source>
</evidence>
<dbReference type="WBParaSite" id="ACRNAN_scaffold7099.g18618.t1">
    <property type="protein sequence ID" value="ACRNAN_scaffold7099.g18618.t1"/>
    <property type="gene ID" value="ACRNAN_scaffold7099.g18618"/>
</dbReference>
<dbReference type="Pfam" id="PF09011">
    <property type="entry name" value="HMG_box_2"/>
    <property type="match status" value="1"/>
</dbReference>
<dbReference type="PANTHER" id="PTHR48112">
    <property type="entry name" value="HIGH MOBILITY GROUP PROTEIN DSP1"/>
    <property type="match status" value="1"/>
</dbReference>
<feature type="domain" description="HMG box" evidence="4">
    <location>
        <begin position="93"/>
        <end position="157"/>
    </location>
</feature>